<evidence type="ECO:0000259" key="5">
    <source>
        <dbReference type="Pfam" id="PF13439"/>
    </source>
</evidence>
<keyword evidence="3" id="KW-0808">Transferase</keyword>
<dbReference type="InterPro" id="IPR026838">
    <property type="entry name" value="YheC/D"/>
</dbReference>
<gene>
    <name evidence="6" type="ORF">ACFOUO_14195</name>
</gene>
<dbReference type="InterPro" id="IPR001296">
    <property type="entry name" value="Glyco_trans_1"/>
</dbReference>
<dbReference type="Pfam" id="PF14398">
    <property type="entry name" value="ATPgrasp_YheCD"/>
    <property type="match status" value="1"/>
</dbReference>
<evidence type="ECO:0000256" key="2">
    <source>
        <dbReference type="ARBA" id="ARBA00022676"/>
    </source>
</evidence>
<accession>A0ABV8JKU3</accession>
<evidence type="ECO:0000259" key="4">
    <source>
        <dbReference type="Pfam" id="PF00534"/>
    </source>
</evidence>
<evidence type="ECO:0000313" key="7">
    <source>
        <dbReference type="Proteomes" id="UP001595843"/>
    </source>
</evidence>
<dbReference type="Gene3D" id="3.30.470.20">
    <property type="entry name" value="ATP-grasp fold, B domain"/>
    <property type="match status" value="1"/>
</dbReference>
<dbReference type="Pfam" id="PF13439">
    <property type="entry name" value="Glyco_transf_4"/>
    <property type="match status" value="1"/>
</dbReference>
<reference evidence="7" key="1">
    <citation type="journal article" date="2019" name="Int. J. Syst. Evol. Microbiol.">
        <title>The Global Catalogue of Microorganisms (GCM) 10K type strain sequencing project: providing services to taxonomists for standard genome sequencing and annotation.</title>
        <authorList>
            <consortium name="The Broad Institute Genomics Platform"/>
            <consortium name="The Broad Institute Genome Sequencing Center for Infectious Disease"/>
            <person name="Wu L."/>
            <person name="Ma J."/>
        </authorList>
    </citation>
    <scope>NUCLEOTIDE SEQUENCE [LARGE SCALE GENOMIC DNA]</scope>
    <source>
        <strain evidence="7">IBRC-M 10813</strain>
    </source>
</reference>
<feature type="domain" description="Glycosyltransferase subfamily 4-like N-terminal" evidence="5">
    <location>
        <begin position="430"/>
        <end position="525"/>
    </location>
</feature>
<evidence type="ECO:0000313" key="6">
    <source>
        <dbReference type="EMBL" id="MFC4077949.1"/>
    </source>
</evidence>
<comment type="caution">
    <text evidence="6">The sequence shown here is derived from an EMBL/GenBank/DDBJ whole genome shotgun (WGS) entry which is preliminary data.</text>
</comment>
<dbReference type="InterPro" id="IPR028098">
    <property type="entry name" value="Glyco_trans_4-like_N"/>
</dbReference>
<dbReference type="EMBL" id="JBHSAP010000018">
    <property type="protein sequence ID" value="MFC4077949.1"/>
    <property type="molecule type" value="Genomic_DNA"/>
</dbReference>
<protein>
    <submittedName>
        <fullName evidence="6">YheC/YheD family protein</fullName>
    </submittedName>
</protein>
<evidence type="ECO:0000256" key="3">
    <source>
        <dbReference type="ARBA" id="ARBA00022679"/>
    </source>
</evidence>
<dbReference type="CDD" id="cd03801">
    <property type="entry name" value="GT4_PimA-like"/>
    <property type="match status" value="1"/>
</dbReference>
<dbReference type="Proteomes" id="UP001595843">
    <property type="component" value="Unassembled WGS sequence"/>
</dbReference>
<dbReference type="SUPFAM" id="SSF56059">
    <property type="entry name" value="Glutathione synthetase ATP-binding domain-like"/>
    <property type="match status" value="1"/>
</dbReference>
<sequence>MGVAYEVGILISRHIFRDCLKACSPYESFALYDDYGQKEGFHPVFFTLDDISYSDLTVHGYVRNADGGFERKRLPLPCLIHNRIKPMLRDSPELSRLRRLEETTLFNTDNRLDKWTVYRILAREPALSSYLPETKKASYDALTNLFSRHSILYLKPSDKSLAMGIYRLNREGDGKRVQVSSPYKRKVKWVPVDRSLHQLIGKQSRQNYLLQQGVDLIRLQEGPVDIRVSVQRGKSGTWEVSGIVARVGPSGGVATNVAVGGRARMLKPLLQELGMADSEKILHEIERVSVKTAEVLSGYSQGLADLGLDVGLDTAGRVWIIEVNGRDLRITFRQAEDWRSWELTFGRPMEYAAFLLRNRETVGPRIAFLTPGTLPLSGRESGSVETAVRETSSRLGKSNLVYVIGKGVGSLPSIRSIEIPTNDRKGYWNLAMGHLRRLCPDIIHVENRPAVVERVRKVCPDAKLLLYAHSDRFFQPPSIRTEELEKTFQLCDAVLTNSVFLKERLMSWAPLASNIEVLPLGVDPDWIPGPEDSLAQEWRKQERERLQVSGKKVLLFLGRFLPQKGLHHLIEAYRTIRGHHPDAHLLIAGGSHYGKNLPTPYVRRIRKEAQGLGEGITWLPYVRHDHVPTLLAAADLLVTPSMGSEAFGLVNLEGMAAGLPIVSTCAGGIPEVVEDGITGVLVPGKNPVNELADACISLLENPDRMRELGNHGRKRVEEHFTWNLAVKRWQDLYTRLGIK</sequence>
<dbReference type="SUPFAM" id="SSF53756">
    <property type="entry name" value="UDP-Glycosyltransferase/glycogen phosphorylase"/>
    <property type="match status" value="1"/>
</dbReference>
<dbReference type="PANTHER" id="PTHR12526">
    <property type="entry name" value="GLYCOSYLTRANSFERASE"/>
    <property type="match status" value="1"/>
</dbReference>
<keyword evidence="7" id="KW-1185">Reference proteome</keyword>
<comment type="similarity">
    <text evidence="1">Belongs to the glycosyltransferase group 1 family. Glycosyltransferase 4 subfamily.</text>
</comment>
<organism evidence="6 7">
    <name type="scientific">Salinithrix halophila</name>
    <dbReference type="NCBI Taxonomy" id="1485204"/>
    <lineage>
        <taxon>Bacteria</taxon>
        <taxon>Bacillati</taxon>
        <taxon>Bacillota</taxon>
        <taxon>Bacilli</taxon>
        <taxon>Bacillales</taxon>
        <taxon>Thermoactinomycetaceae</taxon>
        <taxon>Salinithrix</taxon>
    </lineage>
</organism>
<name>A0ABV8JKU3_9BACL</name>
<dbReference type="Pfam" id="PF00534">
    <property type="entry name" value="Glycos_transf_1"/>
    <property type="match status" value="1"/>
</dbReference>
<dbReference type="PANTHER" id="PTHR12526:SF640">
    <property type="entry name" value="COLANIC ACID BIOSYNTHESIS GLYCOSYLTRANSFERASE WCAL-RELATED"/>
    <property type="match status" value="1"/>
</dbReference>
<evidence type="ECO:0000256" key="1">
    <source>
        <dbReference type="ARBA" id="ARBA00009481"/>
    </source>
</evidence>
<keyword evidence="2" id="KW-0328">Glycosyltransferase</keyword>
<proteinExistence type="inferred from homology"/>
<dbReference type="RefSeq" id="WP_380705783.1">
    <property type="nucleotide sequence ID" value="NZ_JBHSAP010000018.1"/>
</dbReference>
<dbReference type="Gene3D" id="3.40.50.2000">
    <property type="entry name" value="Glycogen Phosphorylase B"/>
    <property type="match status" value="2"/>
</dbReference>
<feature type="domain" description="Glycosyl transferase family 1" evidence="4">
    <location>
        <begin position="542"/>
        <end position="715"/>
    </location>
</feature>